<accession>A0A1U7J545</accession>
<evidence type="ECO:0000256" key="2">
    <source>
        <dbReference type="SAM" id="Phobius"/>
    </source>
</evidence>
<dbReference type="RefSeq" id="WP_073608772.1">
    <property type="nucleotide sequence ID" value="NZ_MRCG01000008.1"/>
</dbReference>
<evidence type="ECO:0000256" key="1">
    <source>
        <dbReference type="ARBA" id="ARBA00007362"/>
    </source>
</evidence>
<feature type="transmembrane region" description="Helical" evidence="2">
    <location>
        <begin position="93"/>
        <end position="113"/>
    </location>
</feature>
<gene>
    <name evidence="4" type="ORF">NIES30_12620</name>
</gene>
<protein>
    <recommendedName>
        <fullName evidence="3">EamA domain-containing protein</fullName>
    </recommendedName>
</protein>
<feature type="transmembrane region" description="Helical" evidence="2">
    <location>
        <begin position="7"/>
        <end position="28"/>
    </location>
</feature>
<reference evidence="4 5" key="1">
    <citation type="submission" date="2016-11" db="EMBL/GenBank/DDBJ databases">
        <title>Draft Genome Sequences of Nine Cyanobacterial Strains from Diverse Habitats.</title>
        <authorList>
            <person name="Zhu T."/>
            <person name="Hou S."/>
            <person name="Lu X."/>
            <person name="Hess W.R."/>
        </authorList>
    </citation>
    <scope>NUCLEOTIDE SEQUENCE [LARGE SCALE GENOMIC DNA]</scope>
    <source>
        <strain evidence="4 5">NIES-30</strain>
    </source>
</reference>
<dbReference type="Proteomes" id="UP000185557">
    <property type="component" value="Unassembled WGS sequence"/>
</dbReference>
<dbReference type="InterPro" id="IPR037185">
    <property type="entry name" value="EmrE-like"/>
</dbReference>
<dbReference type="EMBL" id="MRCG01000008">
    <property type="protein sequence ID" value="OKH47812.1"/>
    <property type="molecule type" value="Genomic_DNA"/>
</dbReference>
<dbReference type="AlphaFoldDB" id="A0A1U7J545"/>
<dbReference type="Pfam" id="PF00892">
    <property type="entry name" value="EamA"/>
    <property type="match status" value="2"/>
</dbReference>
<keyword evidence="2" id="KW-1133">Transmembrane helix</keyword>
<sequence>MARATSALLQVHASVFLFGLAGLFGKFLALPATVIVLGRTGFAALALGLALALEQRSARLGTGKDGVGMVLLGALLAFHWVSFFLSIQLATVAVGLLTFSSFPVFVTVLEPLLFKTTWRWRDGAIAALVVLGVALVIPEYRLGSATTLGAVWGLLSGLSFALLQLLNKGYRQRYSAVAIAFYQNLFACLSLLVVTPVPSLSLTPEEVGLLLVLGVLCTALAHTLFIESLAVLRTQTASVISSLETVYGIALAALLLGERPNLRTLVGGAVVLGTTLWASWPDQSSSESG</sequence>
<proteinExistence type="inferred from homology"/>
<comment type="similarity">
    <text evidence="1">Belongs to the EamA transporter family.</text>
</comment>
<dbReference type="PANTHER" id="PTHR22911">
    <property type="entry name" value="ACYL-MALONYL CONDENSING ENZYME-RELATED"/>
    <property type="match status" value="1"/>
</dbReference>
<feature type="transmembrane region" description="Helical" evidence="2">
    <location>
        <begin position="174"/>
        <end position="195"/>
    </location>
</feature>
<organism evidence="4 5">
    <name type="scientific">Phormidium tenue NIES-30</name>
    <dbReference type="NCBI Taxonomy" id="549789"/>
    <lineage>
        <taxon>Bacteria</taxon>
        <taxon>Bacillati</taxon>
        <taxon>Cyanobacteriota</taxon>
        <taxon>Cyanophyceae</taxon>
        <taxon>Oscillatoriophycideae</taxon>
        <taxon>Oscillatoriales</taxon>
        <taxon>Oscillatoriaceae</taxon>
        <taxon>Phormidium</taxon>
    </lineage>
</organism>
<dbReference type="SUPFAM" id="SSF103481">
    <property type="entry name" value="Multidrug resistance efflux transporter EmrE"/>
    <property type="match status" value="1"/>
</dbReference>
<feature type="transmembrane region" description="Helical" evidence="2">
    <location>
        <begin position="207"/>
        <end position="225"/>
    </location>
</feature>
<evidence type="ECO:0000313" key="4">
    <source>
        <dbReference type="EMBL" id="OKH47812.1"/>
    </source>
</evidence>
<feature type="domain" description="EamA" evidence="3">
    <location>
        <begin position="148"/>
        <end position="277"/>
    </location>
</feature>
<feature type="transmembrane region" description="Helical" evidence="2">
    <location>
        <begin position="66"/>
        <end position="87"/>
    </location>
</feature>
<evidence type="ECO:0000259" key="3">
    <source>
        <dbReference type="Pfam" id="PF00892"/>
    </source>
</evidence>
<feature type="transmembrane region" description="Helical" evidence="2">
    <location>
        <begin position="149"/>
        <end position="167"/>
    </location>
</feature>
<evidence type="ECO:0000313" key="5">
    <source>
        <dbReference type="Proteomes" id="UP000185557"/>
    </source>
</evidence>
<dbReference type="InterPro" id="IPR000620">
    <property type="entry name" value="EamA_dom"/>
</dbReference>
<dbReference type="GO" id="GO:0016020">
    <property type="term" value="C:membrane"/>
    <property type="evidence" value="ECO:0007669"/>
    <property type="project" value="InterPro"/>
</dbReference>
<comment type="caution">
    <text evidence="4">The sequence shown here is derived from an EMBL/GenBank/DDBJ whole genome shotgun (WGS) entry which is preliminary data.</text>
</comment>
<dbReference type="OrthoDB" id="6707571at2"/>
<feature type="transmembrane region" description="Helical" evidence="2">
    <location>
        <begin position="34"/>
        <end position="54"/>
    </location>
</feature>
<keyword evidence="2" id="KW-0812">Transmembrane</keyword>
<feature type="domain" description="EamA" evidence="3">
    <location>
        <begin position="7"/>
        <end position="136"/>
    </location>
</feature>
<dbReference type="PANTHER" id="PTHR22911:SF137">
    <property type="entry name" value="SOLUTE CARRIER FAMILY 35 MEMBER G2-RELATED"/>
    <property type="match status" value="1"/>
</dbReference>
<name>A0A1U7J545_9CYAN</name>
<keyword evidence="2" id="KW-0472">Membrane</keyword>
<keyword evidence="5" id="KW-1185">Reference proteome</keyword>
<feature type="transmembrane region" description="Helical" evidence="2">
    <location>
        <begin position="125"/>
        <end position="143"/>
    </location>
</feature>